<evidence type="ECO:0000259" key="4">
    <source>
        <dbReference type="PROSITE" id="PS50887"/>
    </source>
</evidence>
<dbReference type="PROSITE" id="PS50887">
    <property type="entry name" value="GGDEF"/>
    <property type="match status" value="1"/>
</dbReference>
<protein>
    <recommendedName>
        <fullName evidence="2">diguanylate cyclase</fullName>
        <ecNumber evidence="2">2.7.7.65</ecNumber>
    </recommendedName>
</protein>
<dbReference type="FunFam" id="3.30.70.270:FF:000001">
    <property type="entry name" value="Diguanylate cyclase domain protein"/>
    <property type="match status" value="1"/>
</dbReference>
<evidence type="ECO:0000313" key="5">
    <source>
        <dbReference type="EMBL" id="OOZ36385.1"/>
    </source>
</evidence>
<dbReference type="InterPro" id="IPR043128">
    <property type="entry name" value="Rev_trsase/Diguanyl_cyclase"/>
</dbReference>
<comment type="cofactor">
    <cofactor evidence="1">
        <name>Mg(2+)</name>
        <dbReference type="ChEBI" id="CHEBI:18420"/>
    </cofactor>
</comment>
<reference evidence="5 6" key="1">
    <citation type="submission" date="2016-11" db="EMBL/GenBank/DDBJ databases">
        <title>Mixed transmission modes and dynamic genome evolution in an obligate animal-bacterial symbiosis.</title>
        <authorList>
            <person name="Russell S.L."/>
            <person name="Corbett-Detig R.B."/>
            <person name="Cavanaugh C.M."/>
        </authorList>
    </citation>
    <scope>NUCLEOTIDE SEQUENCE [LARGE SCALE GENOMIC DNA]</scope>
    <source>
        <strain evidence="5">Se-Cadez</strain>
    </source>
</reference>
<dbReference type="Proteomes" id="UP000190896">
    <property type="component" value="Unassembled WGS sequence"/>
</dbReference>
<dbReference type="GO" id="GO:0052621">
    <property type="term" value="F:diguanylate cyclase activity"/>
    <property type="evidence" value="ECO:0007669"/>
    <property type="project" value="UniProtKB-EC"/>
</dbReference>
<comment type="caution">
    <text evidence="5">The sequence shown here is derived from an EMBL/GenBank/DDBJ whole genome shotgun (WGS) entry which is preliminary data.</text>
</comment>
<evidence type="ECO:0000313" key="6">
    <source>
        <dbReference type="Proteomes" id="UP000190896"/>
    </source>
</evidence>
<dbReference type="InterPro" id="IPR029787">
    <property type="entry name" value="Nucleotide_cyclase"/>
</dbReference>
<proteinExistence type="predicted"/>
<name>A0A1T2KU55_9GAMM</name>
<organism evidence="5 6">
    <name type="scientific">Solemya velesiana gill symbiont</name>
    <dbReference type="NCBI Taxonomy" id="1918948"/>
    <lineage>
        <taxon>Bacteria</taxon>
        <taxon>Pseudomonadati</taxon>
        <taxon>Pseudomonadota</taxon>
        <taxon>Gammaproteobacteria</taxon>
        <taxon>sulfur-oxidizing symbionts</taxon>
    </lineage>
</organism>
<dbReference type="InterPro" id="IPR050469">
    <property type="entry name" value="Diguanylate_Cyclase"/>
</dbReference>
<evidence type="ECO:0000256" key="2">
    <source>
        <dbReference type="ARBA" id="ARBA00012528"/>
    </source>
</evidence>
<keyword evidence="6" id="KW-1185">Reference proteome</keyword>
<dbReference type="AlphaFoldDB" id="A0A1T2KU55"/>
<dbReference type="PANTHER" id="PTHR45138">
    <property type="entry name" value="REGULATORY COMPONENTS OF SENSORY TRANSDUCTION SYSTEM"/>
    <property type="match status" value="1"/>
</dbReference>
<dbReference type="PANTHER" id="PTHR45138:SF9">
    <property type="entry name" value="DIGUANYLATE CYCLASE DGCM-RELATED"/>
    <property type="match status" value="1"/>
</dbReference>
<dbReference type="SMART" id="SM00267">
    <property type="entry name" value="GGDEF"/>
    <property type="match status" value="1"/>
</dbReference>
<accession>A0A1T2KU55</accession>
<dbReference type="CDD" id="cd01949">
    <property type="entry name" value="GGDEF"/>
    <property type="match status" value="1"/>
</dbReference>
<feature type="domain" description="GGDEF" evidence="4">
    <location>
        <begin position="67"/>
        <end position="201"/>
    </location>
</feature>
<evidence type="ECO:0000256" key="3">
    <source>
        <dbReference type="ARBA" id="ARBA00034247"/>
    </source>
</evidence>
<dbReference type="EC" id="2.7.7.65" evidence="2"/>
<gene>
    <name evidence="5" type="ORF">BOW51_07310</name>
</gene>
<comment type="catalytic activity">
    <reaction evidence="3">
        <text>2 GTP = 3',3'-c-di-GMP + 2 diphosphate</text>
        <dbReference type="Rhea" id="RHEA:24898"/>
        <dbReference type="ChEBI" id="CHEBI:33019"/>
        <dbReference type="ChEBI" id="CHEBI:37565"/>
        <dbReference type="ChEBI" id="CHEBI:58805"/>
        <dbReference type="EC" id="2.7.7.65"/>
    </reaction>
</comment>
<dbReference type="InterPro" id="IPR000160">
    <property type="entry name" value="GGDEF_dom"/>
</dbReference>
<dbReference type="Pfam" id="PF00990">
    <property type="entry name" value="GGDEF"/>
    <property type="match status" value="1"/>
</dbReference>
<dbReference type="NCBIfam" id="TIGR00254">
    <property type="entry name" value="GGDEF"/>
    <property type="match status" value="1"/>
</dbReference>
<evidence type="ECO:0000256" key="1">
    <source>
        <dbReference type="ARBA" id="ARBA00001946"/>
    </source>
</evidence>
<dbReference type="EMBL" id="MPRJ01000041">
    <property type="protein sequence ID" value="OOZ36385.1"/>
    <property type="molecule type" value="Genomic_DNA"/>
</dbReference>
<dbReference type="SUPFAM" id="SSF55073">
    <property type="entry name" value="Nucleotide cyclase"/>
    <property type="match status" value="1"/>
</dbReference>
<sequence length="221" mass="24712">MTDNSSKPECPVGEEICGHIDGLSVLRSRIDELSRLVHTDTLTGLFNFRHFSMVLEQELERTRRSGRPTSLVMMDLDHFKQVSDRWGHESGNRVLRQSGELITQVLRRVDIPCRCGGEEFALILPGTPLARAVHVAERLRISLSETPVALDGCELQVTASFGVNVYLRHSTITPAQFVEETDAFLYQAKAQGRDRVCHPDFESVKPKGQVGRSEKDALLGD</sequence>
<dbReference type="RefSeq" id="WP_172838817.1">
    <property type="nucleotide sequence ID" value="NZ_MPRJ01000041.1"/>
</dbReference>
<dbReference type="Gene3D" id="3.30.70.270">
    <property type="match status" value="1"/>
</dbReference>